<keyword evidence="1" id="KW-1133">Transmembrane helix</keyword>
<dbReference type="EMBL" id="MN740737">
    <property type="protein sequence ID" value="QHU09482.1"/>
    <property type="molecule type" value="Genomic_DNA"/>
</dbReference>
<feature type="transmembrane region" description="Helical" evidence="1">
    <location>
        <begin position="118"/>
        <end position="140"/>
    </location>
</feature>
<keyword evidence="1" id="KW-0812">Transmembrane</keyword>
<name>A0A6C0JUQ4_9ZZZZ</name>
<sequence length="143" mass="16493">MPSATLQANINSLFINLPNLYSIYSTQSSSAASYMNDSITLDKEIQGIHLQIQELDRQEQTYDREFMDRKKEPVKTGIFSRIGLRTTEDFVMTYFFFSYLMFFLMVLINVLVYSTKKVFAVGVVIGVGMLFGFLSILLIYRYA</sequence>
<keyword evidence="1" id="KW-0472">Membrane</keyword>
<dbReference type="AlphaFoldDB" id="A0A6C0JUQ4"/>
<protein>
    <submittedName>
        <fullName evidence="2">Uncharacterized protein</fullName>
    </submittedName>
</protein>
<feature type="transmembrane region" description="Helical" evidence="1">
    <location>
        <begin position="91"/>
        <end position="112"/>
    </location>
</feature>
<proteinExistence type="predicted"/>
<reference evidence="2" key="1">
    <citation type="journal article" date="2020" name="Nature">
        <title>Giant virus diversity and host interactions through global metagenomics.</title>
        <authorList>
            <person name="Schulz F."/>
            <person name="Roux S."/>
            <person name="Paez-Espino D."/>
            <person name="Jungbluth S."/>
            <person name="Walsh D.A."/>
            <person name="Denef V.J."/>
            <person name="McMahon K.D."/>
            <person name="Konstantinidis K.T."/>
            <person name="Eloe-Fadrosh E.A."/>
            <person name="Kyrpides N.C."/>
            <person name="Woyke T."/>
        </authorList>
    </citation>
    <scope>NUCLEOTIDE SEQUENCE</scope>
    <source>
        <strain evidence="2">GVMAG-S-1101164-105</strain>
    </source>
</reference>
<evidence type="ECO:0000313" key="2">
    <source>
        <dbReference type="EMBL" id="QHU09482.1"/>
    </source>
</evidence>
<accession>A0A6C0JUQ4</accession>
<evidence type="ECO:0000256" key="1">
    <source>
        <dbReference type="SAM" id="Phobius"/>
    </source>
</evidence>
<organism evidence="2">
    <name type="scientific">viral metagenome</name>
    <dbReference type="NCBI Taxonomy" id="1070528"/>
    <lineage>
        <taxon>unclassified sequences</taxon>
        <taxon>metagenomes</taxon>
        <taxon>organismal metagenomes</taxon>
    </lineage>
</organism>